<dbReference type="Gene3D" id="3.40.50.300">
    <property type="entry name" value="P-loop containing nucleotide triphosphate hydrolases"/>
    <property type="match status" value="1"/>
</dbReference>
<dbReference type="Pfam" id="PF00636">
    <property type="entry name" value="Ribonuclease_3"/>
    <property type="match status" value="2"/>
</dbReference>
<dbReference type="SUPFAM" id="SSF52540">
    <property type="entry name" value="P-loop containing nucleoside triphosphate hydrolases"/>
    <property type="match status" value="1"/>
</dbReference>
<keyword evidence="5" id="KW-0067">ATP-binding</keyword>
<feature type="domain" description="RNase III" evidence="8">
    <location>
        <begin position="1997"/>
        <end position="2204"/>
    </location>
</feature>
<feature type="domain" description="Helicase ATP-binding" evidence="9">
    <location>
        <begin position="74"/>
        <end position="266"/>
    </location>
</feature>
<evidence type="ECO:0000313" key="12">
    <source>
        <dbReference type="Proteomes" id="UP000188320"/>
    </source>
</evidence>
<dbReference type="InterPro" id="IPR038248">
    <property type="entry name" value="Dicer_dimer_sf"/>
</dbReference>
<feature type="domain" description="Dicer dsRNA-binding fold" evidence="10">
    <location>
        <begin position="651"/>
        <end position="743"/>
    </location>
</feature>
<feature type="domain" description="RNase III" evidence="8">
    <location>
        <begin position="1476"/>
        <end position="1572"/>
    </location>
</feature>
<dbReference type="InterPro" id="IPR005034">
    <property type="entry name" value="Dicer_dimerisation"/>
</dbReference>
<dbReference type="GO" id="GO:0004525">
    <property type="term" value="F:ribonuclease III activity"/>
    <property type="evidence" value="ECO:0007669"/>
    <property type="project" value="InterPro"/>
</dbReference>
<evidence type="ECO:0000259" key="8">
    <source>
        <dbReference type="PROSITE" id="PS50142"/>
    </source>
</evidence>
<sequence>MDIRERNYFNPGRFTNYSHEKSADKVAVADEEYVDAAMDIDESQQGFYEAENEVNDANDAEFSLTNPREYQKKLFDETRGKSAIVVLETGAGKTLIACMLIKYMKQLEVENSRIEQVRNSDLNRNVRKGKVFAYLCNTTVLVEQQGPNIKRETCLSVRIYTGGGNHVGYKKKEWEASWASADVHVMTGQILLNCLRSGYIRISDLGLLVFDECHHSRKSSPYSLIMREFYDLAEENDRPRVYGMTASPANSNEAIMDSIQRIEQSLRADIYGTDLSQSLDFCKKNLKYLILDYTVDSKDYSHWVGHTVFEIIRDIKGFKFIQNSALYTIHELGEHLGNMFIVSLCDYWLKSMRIKRDLEYEFGTGFGRNPYNTLKGTLVYSEVIELDEQDTEFDDSYIKYTEAIKLVENTEIWRKMLLANSINEQMNYEMQARAKELGIDIDIDISSHANTTFTNNGDIHDDCDGSVGHKYKWSEIKKDLSPKVNKLLEYLIKYRVEVDGKAIVDVYGDGLGYTEDAQGNIVVSAKRKIDKPSHATRAHYDKLISMEETLKQWCTTPIDEHRRLLDSTHTKNLVVGSLSVQVNSSGVPEASQDLLDGEMQYESDFELDASIRDRLREVAISINHFSKDNNSCKGIYYKIEETEAQLTLNSASATLIQYIQSLPRDDYIKPIPNYTLEQDSRLGHRTVVSLSSNAAVRMIAGPWTTLGQKLSKRLAQFYSVIVLYYYGALNDYLGCIEVKKAPETQVTSGSILENAFEELLNILNGEYVFNSFNPPKLLGCTTSSNENVSDAGTNIGNSNNGSLVCAEEESLNSSTHDNDSCSTKLNSNGDASINNKENDNCEKNGATTRNAKPKFKYENGAVVYMVAEPVTWQITPLNTGNRRAPHIKNISDFVSVYVYIVDLEYPVKAYTNDDYLNPTYFKVQPFEEAEQNDELTQLLVFCRNPLPPDVLIPLYINMISTPIFYKFDPLPVNQIQAGTGGALFEQESCYLDNKVTLSRMEWETSVIFTSAIFSLLFSTEMRYSPSSASYSFGYPTKEFMQKTNRIFKSRMMNVFAAACTKPDTCVSTHKEFLQKTTKMPFFTKKDIDWMLMIRINEKPMKLSDYPVEQWEELAEKYAVISETDGYSIHKLQAVLHDVTVTSSVLDIAKAAEKVADGNRYDKSANASPDMSVDTSADPQVERVSYYNGEFIWGIKKLIKSIGPNAREIRLLDHLNHRQLLYRDLEYYLLANTPLVYAPTINVSLDYFRSAAFIDDMKSYESLSSDVDLSLTDSDALRYQKILQEMEINDSEELSDGKKKFISAKMEERSFSSAVRGFEKIIAVPMMTQVLPWSVRQIYKLSVIPSLMTRLNNTLIHNDLSTSLDLPIYPNSVEFADQTTPQAQAQTQTQTEATNYNASDEFGLADSAENVGEEQLGSVYDVHTKNEDVYFDLKKLYSHIYTDMVGQKTQRKMEDSRMRKMFLQGGVEGTLQDVEWLEQLKSNIKLRVSSNYSHLNLLPGWLLRAALTMSISNEDINYQRLEILGDCVLRLIMATQLFAGLVPLVSHEGVLSSYISLLVSNETLSKLCKRSGLYFGVVPLSMQKKTFFPPGPGWRKAHYPLPRMIPFNSQPWNYMRGCPATYLSYRDDTSVSPEFLETECMCAIEEHREYERKNNLLSQINNKRKMIGENNTNVCYNKKLITALDLKSMSRLKPTPISLYDYAPTYDRSLRKLSSASKPLPRTYFGRSKALEELVDAHYEDYSNGSSAEEISLSDLIRYSNADKIKNKSVLDELNSSDNDDDEAVIDMSLDLFRSATSNSNAKRGDKRKTIVNKSMIELDRSRDKEFGELQTGVCNDYFTSSDEESDSEAVEITLAEIQAISTVSRPKPFYLFFRHKPPPVEKIFKKPSPLHKQHYPLRHKSPEFAKISNKAQADLVESILGAAYKMGREHAAFITAKKLGLVKKEWNVWEDMSLSYSQTVHKYKKKRTQQQAGFNEQPSINTWFGNDPYLQYITSKVEKLQRIIGYRFKDPSLAIEATTHASISTSKAPSYQRLEFLGDSVLAFLTTRYYFDEFRYTAPLTPHQITLAKHVAVSNDVLGLIAQRHNLVAFLEYNNDVLDREIRVYCSCIEQVTELYRKRSDSYTNSDIGYGSSSSSDSDSDSDSDNNGNGYSEYINGVHDTSVGETDVPKWLDLPPEAWKLIPAPKVLGDLTESIFGAVYTDSGFSVDSVTKLFEHLIVPFLDRFIMGMHQITLNPIIQSTLLVQAKGCCAYGFSTFNIGESGLDYNSTIVKLLLYNIKAKIQNSAKFNSNASSNNDNNDNNDSNDNNADKKQYSKATNDEFLNEKEYLLRTYQTYSVVTLTVHDDSNILSVGYGPTQKLARLRCAEDLVDRWECDASGVIAGLGVQRQFAMSSIPSHTSLTESTKNPAPGIRDLLHSLCDCPSKK</sequence>
<dbReference type="InterPro" id="IPR036389">
    <property type="entry name" value="RNase_III_sf"/>
</dbReference>
<dbReference type="PROSITE" id="PS50142">
    <property type="entry name" value="RNASE_3_2"/>
    <property type="match status" value="2"/>
</dbReference>
<evidence type="ECO:0000256" key="1">
    <source>
        <dbReference type="ARBA" id="ARBA00022737"/>
    </source>
</evidence>
<keyword evidence="4" id="KW-0347">Helicase</keyword>
<evidence type="ECO:0000313" key="11">
    <source>
        <dbReference type="EMBL" id="OMH83450.1"/>
    </source>
</evidence>
<feature type="region of interest" description="Disordered" evidence="7">
    <location>
        <begin position="2127"/>
        <end position="2151"/>
    </location>
</feature>
<reference evidence="12" key="1">
    <citation type="submission" date="2017-01" db="EMBL/GenBank/DDBJ databases">
        <authorList>
            <person name="Wang Y."/>
            <person name="White M."/>
            <person name="Kvist S."/>
            <person name="Moncalvo J.-M."/>
        </authorList>
    </citation>
    <scope>NUCLEOTIDE SEQUENCE [LARGE SCALE GENOMIC DNA]</scope>
    <source>
        <strain evidence="12">COL-18-3</strain>
    </source>
</reference>
<protein>
    <submittedName>
        <fullName evidence="11">Dicer-like protein 1</fullName>
    </submittedName>
</protein>
<dbReference type="Proteomes" id="UP000188320">
    <property type="component" value="Unassembled WGS sequence"/>
</dbReference>
<evidence type="ECO:0000256" key="3">
    <source>
        <dbReference type="ARBA" id="ARBA00022801"/>
    </source>
</evidence>
<feature type="compositionally biased region" description="Low complexity" evidence="7">
    <location>
        <begin position="2127"/>
        <end position="2137"/>
    </location>
</feature>
<feature type="region of interest" description="Disordered" evidence="7">
    <location>
        <begin position="2289"/>
        <end position="2314"/>
    </location>
</feature>
<dbReference type="CDD" id="cd00593">
    <property type="entry name" value="RIBOc"/>
    <property type="match status" value="2"/>
</dbReference>
<comment type="caution">
    <text evidence="11">The sequence shown here is derived from an EMBL/GenBank/DDBJ whole genome shotgun (WGS) entry which is preliminary data.</text>
</comment>
<evidence type="ECO:0000259" key="10">
    <source>
        <dbReference type="PROSITE" id="PS51327"/>
    </source>
</evidence>
<keyword evidence="12" id="KW-1185">Reference proteome</keyword>
<dbReference type="Pfam" id="PF03368">
    <property type="entry name" value="Dicer_dimer"/>
    <property type="match status" value="1"/>
</dbReference>
<dbReference type="Pfam" id="PF00270">
    <property type="entry name" value="DEAD"/>
    <property type="match status" value="1"/>
</dbReference>
<dbReference type="GO" id="GO:0005524">
    <property type="term" value="F:ATP binding"/>
    <property type="evidence" value="ECO:0007669"/>
    <property type="project" value="UniProtKB-KW"/>
</dbReference>
<evidence type="ECO:0000256" key="5">
    <source>
        <dbReference type="ARBA" id="ARBA00022840"/>
    </source>
</evidence>
<dbReference type="SUPFAM" id="SSF69065">
    <property type="entry name" value="RNase III domain-like"/>
    <property type="match status" value="2"/>
</dbReference>
<evidence type="ECO:0000256" key="6">
    <source>
        <dbReference type="PROSITE-ProRule" id="PRU00657"/>
    </source>
</evidence>
<dbReference type="PANTHER" id="PTHR14950">
    <property type="entry name" value="DICER-RELATED"/>
    <property type="match status" value="1"/>
</dbReference>
<keyword evidence="3" id="KW-0378">Hydrolase</keyword>
<dbReference type="GO" id="GO:0004386">
    <property type="term" value="F:helicase activity"/>
    <property type="evidence" value="ECO:0007669"/>
    <property type="project" value="UniProtKB-KW"/>
</dbReference>
<dbReference type="PROSITE" id="PS51192">
    <property type="entry name" value="HELICASE_ATP_BIND_1"/>
    <property type="match status" value="1"/>
</dbReference>
<gene>
    <name evidence="11" type="ORF">AX774_g3036</name>
</gene>
<organism evidence="11 12">
    <name type="scientific">Zancudomyces culisetae</name>
    <name type="common">Gut fungus</name>
    <name type="synonym">Smittium culisetae</name>
    <dbReference type="NCBI Taxonomy" id="1213189"/>
    <lineage>
        <taxon>Eukaryota</taxon>
        <taxon>Fungi</taxon>
        <taxon>Fungi incertae sedis</taxon>
        <taxon>Zoopagomycota</taxon>
        <taxon>Kickxellomycotina</taxon>
        <taxon>Harpellomycetes</taxon>
        <taxon>Harpellales</taxon>
        <taxon>Legeriomycetaceae</taxon>
        <taxon>Zancudomyces</taxon>
    </lineage>
</organism>
<dbReference type="PROSITE" id="PS00517">
    <property type="entry name" value="RNASE_3_1"/>
    <property type="match status" value="1"/>
</dbReference>
<dbReference type="Gene3D" id="1.10.1520.10">
    <property type="entry name" value="Ribonuclease III domain"/>
    <property type="match status" value="2"/>
</dbReference>
<keyword evidence="2" id="KW-0547">Nucleotide-binding</keyword>
<dbReference type="InterPro" id="IPR011545">
    <property type="entry name" value="DEAD/DEAH_box_helicase_dom"/>
</dbReference>
<feature type="compositionally biased region" description="Low complexity" evidence="7">
    <location>
        <begin position="2289"/>
        <end position="2307"/>
    </location>
</feature>
<dbReference type="OrthoDB" id="416741at2759"/>
<evidence type="ECO:0000259" key="9">
    <source>
        <dbReference type="PROSITE" id="PS51192"/>
    </source>
</evidence>
<dbReference type="Gene3D" id="3.30.160.380">
    <property type="entry name" value="Dicer dimerisation domain"/>
    <property type="match status" value="1"/>
</dbReference>
<dbReference type="InterPro" id="IPR014001">
    <property type="entry name" value="Helicase_ATP-bd"/>
</dbReference>
<dbReference type="InterPro" id="IPR000999">
    <property type="entry name" value="RNase_III_dom"/>
</dbReference>
<dbReference type="PANTHER" id="PTHR14950:SF37">
    <property type="entry name" value="ENDORIBONUCLEASE DICER"/>
    <property type="match status" value="1"/>
</dbReference>
<dbReference type="PROSITE" id="PS51327">
    <property type="entry name" value="DICER_DSRBF"/>
    <property type="match status" value="1"/>
</dbReference>
<evidence type="ECO:0000256" key="7">
    <source>
        <dbReference type="SAM" id="MobiDB-lite"/>
    </source>
</evidence>
<dbReference type="SMART" id="SM00535">
    <property type="entry name" value="RIBOc"/>
    <property type="match status" value="2"/>
</dbReference>
<keyword evidence="1" id="KW-0677">Repeat</keyword>
<dbReference type="InterPro" id="IPR027417">
    <property type="entry name" value="P-loop_NTPase"/>
</dbReference>
<proteinExistence type="predicted"/>
<dbReference type="EMBL" id="LSSK01000405">
    <property type="protein sequence ID" value="OMH83450.1"/>
    <property type="molecule type" value="Genomic_DNA"/>
</dbReference>
<evidence type="ECO:0000256" key="2">
    <source>
        <dbReference type="ARBA" id="ARBA00022741"/>
    </source>
</evidence>
<accession>A0A1R1PR51</accession>
<dbReference type="SMART" id="SM00487">
    <property type="entry name" value="DEXDc"/>
    <property type="match status" value="1"/>
</dbReference>
<dbReference type="GO" id="GO:0006396">
    <property type="term" value="P:RNA processing"/>
    <property type="evidence" value="ECO:0007669"/>
    <property type="project" value="InterPro"/>
</dbReference>
<dbReference type="GO" id="GO:0003723">
    <property type="term" value="F:RNA binding"/>
    <property type="evidence" value="ECO:0007669"/>
    <property type="project" value="UniProtKB-UniRule"/>
</dbReference>
<keyword evidence="6" id="KW-0694">RNA-binding</keyword>
<name>A0A1R1PR51_ZANCU</name>
<evidence type="ECO:0000256" key="4">
    <source>
        <dbReference type="ARBA" id="ARBA00022806"/>
    </source>
</evidence>